<name>A0A6A5X1B3_9PLEO</name>
<dbReference type="OrthoDB" id="6159439at2759"/>
<dbReference type="AlphaFoldDB" id="A0A6A5X1B3"/>
<proteinExistence type="predicted"/>
<evidence type="ECO:0000313" key="2">
    <source>
        <dbReference type="Proteomes" id="UP000799779"/>
    </source>
</evidence>
<accession>A0A6A5X1B3</accession>
<organism evidence="1 2">
    <name type="scientific">Amniculicola lignicola CBS 123094</name>
    <dbReference type="NCBI Taxonomy" id="1392246"/>
    <lineage>
        <taxon>Eukaryota</taxon>
        <taxon>Fungi</taxon>
        <taxon>Dikarya</taxon>
        <taxon>Ascomycota</taxon>
        <taxon>Pezizomycotina</taxon>
        <taxon>Dothideomycetes</taxon>
        <taxon>Pleosporomycetidae</taxon>
        <taxon>Pleosporales</taxon>
        <taxon>Amniculicolaceae</taxon>
        <taxon>Amniculicola</taxon>
    </lineage>
</organism>
<sequence>MESGKTLGRDFLGRAGGMAAYGSGMLLNPDTGSALKPQGSKGSEGLALASWLDVVGSAIPHLYVHPQLPQLPQQPSYLIYQLTIFTP</sequence>
<evidence type="ECO:0000313" key="1">
    <source>
        <dbReference type="EMBL" id="KAF2005345.1"/>
    </source>
</evidence>
<protein>
    <submittedName>
        <fullName evidence="1">Uncharacterized protein</fullName>
    </submittedName>
</protein>
<gene>
    <name evidence="1" type="ORF">P154DRAFT_571544</name>
</gene>
<keyword evidence="2" id="KW-1185">Reference proteome</keyword>
<dbReference type="EMBL" id="ML977564">
    <property type="protein sequence ID" value="KAF2005345.1"/>
    <property type="molecule type" value="Genomic_DNA"/>
</dbReference>
<dbReference type="Proteomes" id="UP000799779">
    <property type="component" value="Unassembled WGS sequence"/>
</dbReference>
<reference evidence="1" key="1">
    <citation type="journal article" date="2020" name="Stud. Mycol.">
        <title>101 Dothideomycetes genomes: a test case for predicting lifestyles and emergence of pathogens.</title>
        <authorList>
            <person name="Haridas S."/>
            <person name="Albert R."/>
            <person name="Binder M."/>
            <person name="Bloem J."/>
            <person name="Labutti K."/>
            <person name="Salamov A."/>
            <person name="Andreopoulos B."/>
            <person name="Baker S."/>
            <person name="Barry K."/>
            <person name="Bills G."/>
            <person name="Bluhm B."/>
            <person name="Cannon C."/>
            <person name="Castanera R."/>
            <person name="Culley D."/>
            <person name="Daum C."/>
            <person name="Ezra D."/>
            <person name="Gonzalez J."/>
            <person name="Henrissat B."/>
            <person name="Kuo A."/>
            <person name="Liang C."/>
            <person name="Lipzen A."/>
            <person name="Lutzoni F."/>
            <person name="Magnuson J."/>
            <person name="Mondo S."/>
            <person name="Nolan M."/>
            <person name="Ohm R."/>
            <person name="Pangilinan J."/>
            <person name="Park H.-J."/>
            <person name="Ramirez L."/>
            <person name="Alfaro M."/>
            <person name="Sun H."/>
            <person name="Tritt A."/>
            <person name="Yoshinaga Y."/>
            <person name="Zwiers L.-H."/>
            <person name="Turgeon B."/>
            <person name="Goodwin S."/>
            <person name="Spatafora J."/>
            <person name="Crous P."/>
            <person name="Grigoriev I."/>
        </authorList>
    </citation>
    <scope>NUCLEOTIDE SEQUENCE</scope>
    <source>
        <strain evidence="1">CBS 123094</strain>
    </source>
</reference>